<feature type="signal peptide" evidence="1">
    <location>
        <begin position="1"/>
        <end position="22"/>
    </location>
</feature>
<name>A0A933MLS0_UNCT6</name>
<dbReference type="AlphaFoldDB" id="A0A933MLS0"/>
<keyword evidence="1" id="KW-0732">Signal</keyword>
<dbReference type="Pfam" id="PF13620">
    <property type="entry name" value="CarboxypepD_reg"/>
    <property type="match status" value="1"/>
</dbReference>
<dbReference type="PROSITE" id="PS51257">
    <property type="entry name" value="PROKAR_LIPOPROTEIN"/>
    <property type="match status" value="1"/>
</dbReference>
<evidence type="ECO:0000313" key="3">
    <source>
        <dbReference type="Proteomes" id="UP000736328"/>
    </source>
</evidence>
<evidence type="ECO:0000313" key="2">
    <source>
        <dbReference type="EMBL" id="MBI4727806.1"/>
    </source>
</evidence>
<dbReference type="EMBL" id="JACQXR010000159">
    <property type="protein sequence ID" value="MBI4727806.1"/>
    <property type="molecule type" value="Genomic_DNA"/>
</dbReference>
<feature type="chain" id="PRO_5038071854" evidence="1">
    <location>
        <begin position="23"/>
        <end position="320"/>
    </location>
</feature>
<dbReference type="InterPro" id="IPR008969">
    <property type="entry name" value="CarboxyPept-like_regulatory"/>
</dbReference>
<comment type="caution">
    <text evidence="2">The sequence shown here is derived from an EMBL/GenBank/DDBJ whole genome shotgun (WGS) entry which is preliminary data.</text>
</comment>
<keyword evidence="2" id="KW-0121">Carboxypeptidase</keyword>
<reference evidence="2" key="1">
    <citation type="submission" date="2020-07" db="EMBL/GenBank/DDBJ databases">
        <title>Huge and variable diversity of episymbiotic CPR bacteria and DPANN archaea in groundwater ecosystems.</title>
        <authorList>
            <person name="He C.Y."/>
            <person name="Keren R."/>
            <person name="Whittaker M."/>
            <person name="Farag I.F."/>
            <person name="Doudna J."/>
            <person name="Cate J.H.D."/>
            <person name="Banfield J.F."/>
        </authorList>
    </citation>
    <scope>NUCLEOTIDE SEQUENCE</scope>
    <source>
        <strain evidence="2">NC_groundwater_1520_Pr4_B-0.1um_53_5</strain>
    </source>
</reference>
<accession>A0A933MLS0</accession>
<evidence type="ECO:0000256" key="1">
    <source>
        <dbReference type="SAM" id="SignalP"/>
    </source>
</evidence>
<organism evidence="2 3">
    <name type="scientific">candidate division TA06 bacterium</name>
    <dbReference type="NCBI Taxonomy" id="2250710"/>
    <lineage>
        <taxon>Bacteria</taxon>
        <taxon>Bacteria division TA06</taxon>
    </lineage>
</organism>
<dbReference type="Proteomes" id="UP000736328">
    <property type="component" value="Unassembled WGS sequence"/>
</dbReference>
<proteinExistence type="predicted"/>
<keyword evidence="2" id="KW-0378">Hydrolase</keyword>
<protein>
    <submittedName>
        <fullName evidence="2">Carboxypeptidase regulatory-like domain-containing protein</fullName>
    </submittedName>
</protein>
<dbReference type="SUPFAM" id="SSF49464">
    <property type="entry name" value="Carboxypeptidase regulatory domain-like"/>
    <property type="match status" value="1"/>
</dbReference>
<dbReference type="GO" id="GO:0004180">
    <property type="term" value="F:carboxypeptidase activity"/>
    <property type="evidence" value="ECO:0007669"/>
    <property type="project" value="UniProtKB-KW"/>
</dbReference>
<sequence>MNKTKISTLLLVLGLLSGLGCGPDAKRDNPLDPVNGRGVWGTVRNSKASPVPGAVVTAGPVNINTVCDAQGGYQLELPGGERYILAVRHPQYYDAADTIDVPSDGKLEYDFIITGKPSLSNPRVNTYVIAHENGQLDRGLVLECLGTHPEGQASLDAYLFYAMVEGKTYPADSSKPDVSVKKYAWDLNLELIYGTIYDPESLAAWIIGKTVTFSIEPGEGLAPRQATVPLFSPVPTSLVPNNGAALALPGNLSWTNAQASGVDITIEIWQGTQKYWSLTTANVSNVQCTATLAAGVYLWLVRATDGDGNSAAVEATFTIP</sequence>
<keyword evidence="2" id="KW-0645">Protease</keyword>
<gene>
    <name evidence="2" type="ORF">HY768_11430</name>
</gene>
<dbReference type="Gene3D" id="2.60.40.1120">
    <property type="entry name" value="Carboxypeptidase-like, regulatory domain"/>
    <property type="match status" value="1"/>
</dbReference>